<dbReference type="HOGENOM" id="CLU_056788_9_3_1"/>
<dbReference type="AlphaFoldDB" id="A0A0C9SN88"/>
<dbReference type="InterPro" id="IPR009057">
    <property type="entry name" value="Homeodomain-like_sf"/>
</dbReference>
<keyword evidence="2" id="KW-1185">Reference proteome</keyword>
<protein>
    <submittedName>
        <fullName evidence="1">Uncharacterized protein</fullName>
    </submittedName>
</protein>
<gene>
    <name evidence="1" type="ORF">PAXINDRAFT_164583</name>
</gene>
<evidence type="ECO:0000313" key="2">
    <source>
        <dbReference type="Proteomes" id="UP000053647"/>
    </source>
</evidence>
<proteinExistence type="predicted"/>
<organism evidence="1 2">
    <name type="scientific">Paxillus involutus ATCC 200175</name>
    <dbReference type="NCBI Taxonomy" id="664439"/>
    <lineage>
        <taxon>Eukaryota</taxon>
        <taxon>Fungi</taxon>
        <taxon>Dikarya</taxon>
        <taxon>Basidiomycota</taxon>
        <taxon>Agaricomycotina</taxon>
        <taxon>Agaricomycetes</taxon>
        <taxon>Agaricomycetidae</taxon>
        <taxon>Boletales</taxon>
        <taxon>Paxilineae</taxon>
        <taxon>Paxillaceae</taxon>
        <taxon>Paxillus</taxon>
    </lineage>
</organism>
<dbReference type="OrthoDB" id="2994945at2759"/>
<accession>A0A0C9SN88</accession>
<evidence type="ECO:0000313" key="1">
    <source>
        <dbReference type="EMBL" id="KIJ07499.1"/>
    </source>
</evidence>
<sequence length="192" mass="22345">MPFYKISYDVKLAAVNLYEQNLLTFEQILDCVGFSECTFWRTGDTVQHTFGVPGQPRTLHFDDVNYLLRLVSHWPDWFLDELQDLLKTNQFISVHYVTIYRELECAGISLKKLKKLAKERDDEKRADFIRHMAQYEPDELGFLDETSKDEMVAVSVIEGSFTTPKFRTYLEEEVITTTVHSVSRKAQCPCDG</sequence>
<reference evidence="1 2" key="1">
    <citation type="submission" date="2014-06" db="EMBL/GenBank/DDBJ databases">
        <authorList>
            <consortium name="DOE Joint Genome Institute"/>
            <person name="Kuo A."/>
            <person name="Kohler A."/>
            <person name="Nagy L.G."/>
            <person name="Floudas D."/>
            <person name="Copeland A."/>
            <person name="Barry K.W."/>
            <person name="Cichocki N."/>
            <person name="Veneault-Fourrey C."/>
            <person name="LaButti K."/>
            <person name="Lindquist E.A."/>
            <person name="Lipzen A."/>
            <person name="Lundell T."/>
            <person name="Morin E."/>
            <person name="Murat C."/>
            <person name="Sun H."/>
            <person name="Tunlid A."/>
            <person name="Henrissat B."/>
            <person name="Grigoriev I.V."/>
            <person name="Hibbett D.S."/>
            <person name="Martin F."/>
            <person name="Nordberg H.P."/>
            <person name="Cantor M.N."/>
            <person name="Hua S.X."/>
        </authorList>
    </citation>
    <scope>NUCLEOTIDE SEQUENCE [LARGE SCALE GENOMIC DNA]</scope>
    <source>
        <strain evidence="1 2">ATCC 200175</strain>
    </source>
</reference>
<dbReference type="SUPFAM" id="SSF46689">
    <property type="entry name" value="Homeodomain-like"/>
    <property type="match status" value="1"/>
</dbReference>
<reference evidence="2" key="2">
    <citation type="submission" date="2015-01" db="EMBL/GenBank/DDBJ databases">
        <title>Evolutionary Origins and Diversification of the Mycorrhizal Mutualists.</title>
        <authorList>
            <consortium name="DOE Joint Genome Institute"/>
            <consortium name="Mycorrhizal Genomics Consortium"/>
            <person name="Kohler A."/>
            <person name="Kuo A."/>
            <person name="Nagy L.G."/>
            <person name="Floudas D."/>
            <person name="Copeland A."/>
            <person name="Barry K.W."/>
            <person name="Cichocki N."/>
            <person name="Veneault-Fourrey C."/>
            <person name="LaButti K."/>
            <person name="Lindquist E.A."/>
            <person name="Lipzen A."/>
            <person name="Lundell T."/>
            <person name="Morin E."/>
            <person name="Murat C."/>
            <person name="Riley R."/>
            <person name="Ohm R."/>
            <person name="Sun H."/>
            <person name="Tunlid A."/>
            <person name="Henrissat B."/>
            <person name="Grigoriev I.V."/>
            <person name="Hibbett D.S."/>
            <person name="Martin F."/>
        </authorList>
    </citation>
    <scope>NUCLEOTIDE SEQUENCE [LARGE SCALE GENOMIC DNA]</scope>
    <source>
        <strain evidence="2">ATCC 200175</strain>
    </source>
</reference>
<name>A0A0C9SN88_PAXIN</name>
<dbReference type="Proteomes" id="UP000053647">
    <property type="component" value="Unassembled WGS sequence"/>
</dbReference>
<dbReference type="EMBL" id="KN819871">
    <property type="protein sequence ID" value="KIJ07499.1"/>
    <property type="molecule type" value="Genomic_DNA"/>
</dbReference>